<dbReference type="RefSeq" id="WP_272145186.1">
    <property type="nucleotide sequence ID" value="NZ_JAQNDM010000002.1"/>
</dbReference>
<sequence>MLTLPKIIERPALPYLYVTFTVPMNQMNRPAIEGFPQIFAHIEKHGLKPVGAPFYNYRRINMEETLDVEAGIALETTGPTEGALKTGTLPAGRFMSLTWHGHPDELITVTGMMIGWAQLTHQDFDMVEKPDGDHFACRLELYESNPKEVPNMNEWVTTLAFKLKA</sequence>
<dbReference type="Proteomes" id="UP001221838">
    <property type="component" value="Unassembled WGS sequence"/>
</dbReference>
<dbReference type="EMBL" id="JAQNDM010000002">
    <property type="protein sequence ID" value="MDC0714523.1"/>
    <property type="molecule type" value="Genomic_DNA"/>
</dbReference>
<dbReference type="Gene3D" id="3.20.80.10">
    <property type="entry name" value="Regulatory factor, effector binding domain"/>
    <property type="match status" value="1"/>
</dbReference>
<protein>
    <submittedName>
        <fullName evidence="2">GyrI-like domain-containing protein</fullName>
    </submittedName>
</protein>
<evidence type="ECO:0000259" key="1">
    <source>
        <dbReference type="SMART" id="SM00871"/>
    </source>
</evidence>
<dbReference type="InterPro" id="IPR011256">
    <property type="entry name" value="Reg_factor_effector_dom_sf"/>
</dbReference>
<dbReference type="InterPro" id="IPR029442">
    <property type="entry name" value="GyrI-like"/>
</dbReference>
<accession>A0ABT5DN08</accession>
<feature type="domain" description="AraC effector-binding" evidence="1">
    <location>
        <begin position="3"/>
        <end position="164"/>
    </location>
</feature>
<gene>
    <name evidence="2" type="ORF">POL68_39110</name>
</gene>
<dbReference type="Pfam" id="PF06445">
    <property type="entry name" value="GyrI-like"/>
    <property type="match status" value="1"/>
</dbReference>
<dbReference type="SMART" id="SM00871">
    <property type="entry name" value="AraC_E_bind"/>
    <property type="match status" value="1"/>
</dbReference>
<dbReference type="InterPro" id="IPR010499">
    <property type="entry name" value="AraC_E-bd"/>
</dbReference>
<keyword evidence="3" id="KW-1185">Reference proteome</keyword>
<name>A0ABT5DN08_9BACT</name>
<evidence type="ECO:0000313" key="3">
    <source>
        <dbReference type="Proteomes" id="UP001221838"/>
    </source>
</evidence>
<reference evidence="2 3" key="1">
    <citation type="submission" date="2022-11" db="EMBL/GenBank/DDBJ databases">
        <title>Minimal conservation of predation-associated metabolite biosynthetic gene clusters underscores biosynthetic potential of Myxococcota including descriptions for ten novel species: Archangium lansinium sp. nov., Myxococcus landrumus sp. nov., Nannocystis bai.</title>
        <authorList>
            <person name="Ahearne A."/>
            <person name="Stevens C."/>
            <person name="Dowd S."/>
        </authorList>
    </citation>
    <scope>NUCLEOTIDE SEQUENCE [LARGE SCALE GENOMIC DNA]</scope>
    <source>
        <strain evidence="2 3">NCWAL01</strain>
    </source>
</reference>
<organism evidence="2 3">
    <name type="scientific">Stigmatella ashevillensis</name>
    <dbReference type="NCBI Taxonomy" id="2995309"/>
    <lineage>
        <taxon>Bacteria</taxon>
        <taxon>Pseudomonadati</taxon>
        <taxon>Myxococcota</taxon>
        <taxon>Myxococcia</taxon>
        <taxon>Myxococcales</taxon>
        <taxon>Cystobacterineae</taxon>
        <taxon>Archangiaceae</taxon>
        <taxon>Stigmatella</taxon>
    </lineage>
</organism>
<proteinExistence type="predicted"/>
<dbReference type="SUPFAM" id="SSF55136">
    <property type="entry name" value="Probable bacterial effector-binding domain"/>
    <property type="match status" value="1"/>
</dbReference>
<comment type="caution">
    <text evidence="2">The sequence shown here is derived from an EMBL/GenBank/DDBJ whole genome shotgun (WGS) entry which is preliminary data.</text>
</comment>
<evidence type="ECO:0000313" key="2">
    <source>
        <dbReference type="EMBL" id="MDC0714523.1"/>
    </source>
</evidence>